<evidence type="ECO:0000313" key="2">
    <source>
        <dbReference type="EMBL" id="MFD2462347.1"/>
    </source>
</evidence>
<name>A0ABW5GNL3_9PSEU</name>
<accession>A0ABW5GNL3</accession>
<dbReference type="InterPro" id="IPR000073">
    <property type="entry name" value="AB_hydrolase_1"/>
</dbReference>
<proteinExistence type="predicted"/>
<dbReference type="EMBL" id="JBHUKU010000015">
    <property type="protein sequence ID" value="MFD2462347.1"/>
    <property type="molecule type" value="Genomic_DNA"/>
</dbReference>
<dbReference type="Gene3D" id="3.40.50.1820">
    <property type="entry name" value="alpha/beta hydrolase"/>
    <property type="match status" value="1"/>
</dbReference>
<dbReference type="GO" id="GO:0016787">
    <property type="term" value="F:hydrolase activity"/>
    <property type="evidence" value="ECO:0007669"/>
    <property type="project" value="UniProtKB-KW"/>
</dbReference>
<evidence type="ECO:0000313" key="3">
    <source>
        <dbReference type="Proteomes" id="UP001597419"/>
    </source>
</evidence>
<dbReference type="Proteomes" id="UP001597419">
    <property type="component" value="Unassembled WGS sequence"/>
</dbReference>
<keyword evidence="3" id="KW-1185">Reference proteome</keyword>
<dbReference type="RefSeq" id="WP_345400983.1">
    <property type="nucleotide sequence ID" value="NZ_BAABHG010000012.1"/>
</dbReference>
<evidence type="ECO:0000259" key="1">
    <source>
        <dbReference type="Pfam" id="PF00561"/>
    </source>
</evidence>
<reference evidence="3" key="1">
    <citation type="journal article" date="2019" name="Int. J. Syst. Evol. Microbiol.">
        <title>The Global Catalogue of Microorganisms (GCM) 10K type strain sequencing project: providing services to taxonomists for standard genome sequencing and annotation.</title>
        <authorList>
            <consortium name="The Broad Institute Genomics Platform"/>
            <consortium name="The Broad Institute Genome Sequencing Center for Infectious Disease"/>
            <person name="Wu L."/>
            <person name="Ma J."/>
        </authorList>
    </citation>
    <scope>NUCLEOTIDE SEQUENCE [LARGE SCALE GENOMIC DNA]</scope>
    <source>
        <strain evidence="3">CGMCC 4.7643</strain>
    </source>
</reference>
<dbReference type="PANTHER" id="PTHR43798:SF33">
    <property type="entry name" value="HYDROLASE, PUTATIVE (AFU_ORTHOLOGUE AFUA_2G14860)-RELATED"/>
    <property type="match status" value="1"/>
</dbReference>
<organism evidence="2 3">
    <name type="scientific">Amycolatopsis samaneae</name>
    <dbReference type="NCBI Taxonomy" id="664691"/>
    <lineage>
        <taxon>Bacteria</taxon>
        <taxon>Bacillati</taxon>
        <taxon>Actinomycetota</taxon>
        <taxon>Actinomycetes</taxon>
        <taxon>Pseudonocardiales</taxon>
        <taxon>Pseudonocardiaceae</taxon>
        <taxon>Amycolatopsis</taxon>
    </lineage>
</organism>
<comment type="caution">
    <text evidence="2">The sequence shown here is derived from an EMBL/GenBank/DDBJ whole genome shotgun (WGS) entry which is preliminary data.</text>
</comment>
<feature type="domain" description="AB hydrolase-1" evidence="1">
    <location>
        <begin position="24"/>
        <end position="111"/>
    </location>
</feature>
<protein>
    <submittedName>
        <fullName evidence="2">Alpha/beta fold hydrolase</fullName>
    </submittedName>
</protein>
<dbReference type="InterPro" id="IPR029058">
    <property type="entry name" value="AB_hydrolase_fold"/>
</dbReference>
<dbReference type="InterPro" id="IPR050266">
    <property type="entry name" value="AB_hydrolase_sf"/>
</dbReference>
<sequence>MITRTVTNGEVPLHVVDHGGDGQAIVLLHGGDRSSDDWTEIAGRLRALGHRPVAVDLRGHGRTPAAPWSWDLVLSDVTAVNEALGLVRPAVVGHSLGGMIAALWAADHPDCPLAVNLDGHGNPIHASQYAGLAPDQVTRAHTALRAELESMGAGLDDYLLTVVRAFEVLDRFGAYRRAQGPLVVTRSSRSMAGLLPEAVRDTWRAHERWLGEQLTALAADGVLELVHTPTGHDVHLEEPALVTDLVHDRL</sequence>
<dbReference type="SUPFAM" id="SSF53474">
    <property type="entry name" value="alpha/beta-Hydrolases"/>
    <property type="match status" value="1"/>
</dbReference>
<dbReference type="PANTHER" id="PTHR43798">
    <property type="entry name" value="MONOACYLGLYCEROL LIPASE"/>
    <property type="match status" value="1"/>
</dbReference>
<gene>
    <name evidence="2" type="ORF">ACFSYJ_27325</name>
</gene>
<dbReference type="Pfam" id="PF00561">
    <property type="entry name" value="Abhydrolase_1"/>
    <property type="match status" value="1"/>
</dbReference>
<keyword evidence="2" id="KW-0378">Hydrolase</keyword>